<proteinExistence type="inferred from homology"/>
<dbReference type="PANTHER" id="PTHR43344">
    <property type="entry name" value="PHOSPHOSERINE PHOSPHATASE"/>
    <property type="match status" value="1"/>
</dbReference>
<dbReference type="Proteomes" id="UP001197974">
    <property type="component" value="Chromosome"/>
</dbReference>
<dbReference type="Pfam" id="PF12710">
    <property type="entry name" value="HAD"/>
    <property type="match status" value="1"/>
</dbReference>
<evidence type="ECO:0000256" key="4">
    <source>
        <dbReference type="ARBA" id="ARBA00022842"/>
    </source>
</evidence>
<keyword evidence="2" id="KW-0479">Metal-binding</keyword>
<dbReference type="InterPro" id="IPR006385">
    <property type="entry name" value="HAD_hydro_SerB1"/>
</dbReference>
<name>A0ABY9JT01_9BACI</name>
<evidence type="ECO:0000313" key="6">
    <source>
        <dbReference type="Proteomes" id="UP001197974"/>
    </source>
</evidence>
<sequence length="208" mass="24854">MNKITLFDLDKTLIKSDSMFLFLCYGIKKNPFTSFIIFPILVSTILYKLKFISAKKAKEYYYYPINYLQEEEIKTFYEQILKDKLYKEAVKELKRRKKEGYYNLVISASPYAYIKYFKEHPYIDDVIGTELYMHEGRYTNKILGNNCKGKEKVVRINKHLENKGLKINFEQSYAYSDSLSDSPMFSLVQNKYVINYRGKTNLQKKNWK</sequence>
<evidence type="ECO:0000256" key="1">
    <source>
        <dbReference type="ARBA" id="ARBA00009184"/>
    </source>
</evidence>
<protein>
    <submittedName>
        <fullName evidence="5">HAD-IB family hydrolase</fullName>
    </submittedName>
</protein>
<dbReference type="EMBL" id="CP129013">
    <property type="protein sequence ID" value="WLR41550.1"/>
    <property type="molecule type" value="Genomic_DNA"/>
</dbReference>
<keyword evidence="4" id="KW-0460">Magnesium</keyword>
<evidence type="ECO:0000256" key="3">
    <source>
        <dbReference type="ARBA" id="ARBA00022801"/>
    </source>
</evidence>
<dbReference type="Gene3D" id="3.40.50.1000">
    <property type="entry name" value="HAD superfamily/HAD-like"/>
    <property type="match status" value="1"/>
</dbReference>
<dbReference type="InterPro" id="IPR050582">
    <property type="entry name" value="HAD-like_SerB"/>
</dbReference>
<reference evidence="5 6" key="1">
    <citation type="submission" date="2023-06" db="EMBL/GenBank/DDBJ databases">
        <title>Five Gram-positive bacteria isolated from mangrove sediments in Shenzhen, Guangdong, China.</title>
        <authorList>
            <person name="Yu S."/>
            <person name="Zheng W."/>
            <person name="Huang Y."/>
        </authorList>
    </citation>
    <scope>NUCLEOTIDE SEQUENCE [LARGE SCALE GENOMIC DNA]</scope>
    <source>
        <strain evidence="5 6">SaN35-3</strain>
    </source>
</reference>
<accession>A0ABY9JT01</accession>
<evidence type="ECO:0000256" key="2">
    <source>
        <dbReference type="ARBA" id="ARBA00022723"/>
    </source>
</evidence>
<dbReference type="SUPFAM" id="SSF56784">
    <property type="entry name" value="HAD-like"/>
    <property type="match status" value="1"/>
</dbReference>
<evidence type="ECO:0000313" key="5">
    <source>
        <dbReference type="EMBL" id="WLR41550.1"/>
    </source>
</evidence>
<comment type="similarity">
    <text evidence="1">Belongs to the HAD-like hydrolase superfamily. SerB family.</text>
</comment>
<dbReference type="NCBIfam" id="TIGR01490">
    <property type="entry name" value="HAD-SF-IB-hyp1"/>
    <property type="match status" value="1"/>
</dbReference>
<gene>
    <name evidence="5" type="ORF">LC087_11700</name>
</gene>
<dbReference type="GO" id="GO:0016787">
    <property type="term" value="F:hydrolase activity"/>
    <property type="evidence" value="ECO:0007669"/>
    <property type="project" value="UniProtKB-KW"/>
</dbReference>
<dbReference type="RefSeq" id="WP_226541862.1">
    <property type="nucleotide sequence ID" value="NZ_CP129013.1"/>
</dbReference>
<dbReference type="InterPro" id="IPR036412">
    <property type="entry name" value="HAD-like_sf"/>
</dbReference>
<dbReference type="Gene3D" id="1.20.1440.100">
    <property type="entry name" value="SG protein - dephosphorylation function"/>
    <property type="match status" value="1"/>
</dbReference>
<organism evidence="5 6">
    <name type="scientific">Bacillus carboniphilus</name>
    <dbReference type="NCBI Taxonomy" id="86663"/>
    <lineage>
        <taxon>Bacteria</taxon>
        <taxon>Bacillati</taxon>
        <taxon>Bacillota</taxon>
        <taxon>Bacilli</taxon>
        <taxon>Bacillales</taxon>
        <taxon>Bacillaceae</taxon>
        <taxon>Bacillus</taxon>
    </lineage>
</organism>
<dbReference type="NCBIfam" id="TIGR01488">
    <property type="entry name" value="HAD-SF-IB"/>
    <property type="match status" value="1"/>
</dbReference>
<keyword evidence="3 5" id="KW-0378">Hydrolase</keyword>
<dbReference type="InterPro" id="IPR023214">
    <property type="entry name" value="HAD_sf"/>
</dbReference>
<keyword evidence="6" id="KW-1185">Reference proteome</keyword>
<dbReference type="PANTHER" id="PTHR43344:SF13">
    <property type="entry name" value="PHOSPHATASE RV3661-RELATED"/>
    <property type="match status" value="1"/>
</dbReference>